<dbReference type="InterPro" id="IPR051531">
    <property type="entry name" value="N-acetyltransferase"/>
</dbReference>
<keyword evidence="3" id="KW-1185">Reference proteome</keyword>
<dbReference type="Proteomes" id="UP001214441">
    <property type="component" value="Unassembled WGS sequence"/>
</dbReference>
<dbReference type="SUPFAM" id="SSF55729">
    <property type="entry name" value="Acyl-CoA N-acyltransferases (Nat)"/>
    <property type="match status" value="1"/>
</dbReference>
<feature type="domain" description="N-acetyltransferase" evidence="1">
    <location>
        <begin position="23"/>
        <end position="180"/>
    </location>
</feature>
<dbReference type="PANTHER" id="PTHR43792">
    <property type="entry name" value="GNAT FAMILY, PUTATIVE (AFU_ORTHOLOGUE AFUA_3G00765)-RELATED-RELATED"/>
    <property type="match status" value="1"/>
</dbReference>
<evidence type="ECO:0000259" key="1">
    <source>
        <dbReference type="PROSITE" id="PS51186"/>
    </source>
</evidence>
<dbReference type="InterPro" id="IPR016181">
    <property type="entry name" value="Acyl_CoA_acyltransferase"/>
</dbReference>
<dbReference type="InterPro" id="IPR000182">
    <property type="entry name" value="GNAT_dom"/>
</dbReference>
<proteinExistence type="predicted"/>
<dbReference type="RefSeq" id="WP_274043311.1">
    <property type="nucleotide sequence ID" value="NZ_JANCPR020000026.1"/>
</dbReference>
<dbReference type="EMBL" id="JANCPR020000026">
    <property type="protein sequence ID" value="MDJ1135081.1"/>
    <property type="molecule type" value="Genomic_DNA"/>
</dbReference>
<dbReference type="PANTHER" id="PTHR43792:SF1">
    <property type="entry name" value="N-ACETYLTRANSFERASE DOMAIN-CONTAINING PROTEIN"/>
    <property type="match status" value="1"/>
</dbReference>
<sequence length="180" mass="20090">MSSDTRGEPSAAERATVLTTPRLQVTTWLPDDLDELRALHTDPQVMRYMTSGLETLDQTRARLDAFLREQETPGWTKWRVEDSHGAFVGRAGFRQPHRTGHRELGYLLAPGVWGLGYATELATALVDWHHTHPEPGVDASLRAYAAIDNQASRKVLDRAGFQLTGSDPADEQQLIYEANP</sequence>
<name>A0ABT7A190_9ACTN</name>
<gene>
    <name evidence="2" type="ORF">NMN56_024595</name>
</gene>
<accession>A0ABT7A190</accession>
<protein>
    <submittedName>
        <fullName evidence="2">GNAT family N-acetyltransferase</fullName>
    </submittedName>
</protein>
<evidence type="ECO:0000313" key="2">
    <source>
        <dbReference type="EMBL" id="MDJ1135081.1"/>
    </source>
</evidence>
<evidence type="ECO:0000313" key="3">
    <source>
        <dbReference type="Proteomes" id="UP001214441"/>
    </source>
</evidence>
<dbReference type="PROSITE" id="PS51186">
    <property type="entry name" value="GNAT"/>
    <property type="match status" value="1"/>
</dbReference>
<dbReference type="Gene3D" id="3.40.630.30">
    <property type="match status" value="1"/>
</dbReference>
<organism evidence="2 3">
    <name type="scientific">Streptomyces iconiensis</name>
    <dbReference type="NCBI Taxonomy" id="1384038"/>
    <lineage>
        <taxon>Bacteria</taxon>
        <taxon>Bacillati</taxon>
        <taxon>Actinomycetota</taxon>
        <taxon>Actinomycetes</taxon>
        <taxon>Kitasatosporales</taxon>
        <taxon>Streptomycetaceae</taxon>
        <taxon>Streptomyces</taxon>
    </lineage>
</organism>
<dbReference type="Pfam" id="PF13302">
    <property type="entry name" value="Acetyltransf_3"/>
    <property type="match status" value="1"/>
</dbReference>
<reference evidence="2 3" key="1">
    <citation type="submission" date="2023-05" db="EMBL/GenBank/DDBJ databases">
        <title>Streptantibioticus silvisoli sp. nov., acidotolerant actinomycetes 1 from pine litter.</title>
        <authorList>
            <person name="Swiecimska M."/>
            <person name="Golinska P."/>
            <person name="Sangal V."/>
            <person name="Wachnowicz B."/>
            <person name="Goodfellow M."/>
        </authorList>
    </citation>
    <scope>NUCLEOTIDE SEQUENCE [LARGE SCALE GENOMIC DNA]</scope>
    <source>
        <strain evidence="2 3">DSM 42109</strain>
    </source>
</reference>
<comment type="caution">
    <text evidence="2">The sequence shown here is derived from an EMBL/GenBank/DDBJ whole genome shotgun (WGS) entry which is preliminary data.</text>
</comment>